<comment type="caution">
    <text evidence="8">The sequence shown here is derived from an EMBL/GenBank/DDBJ whole genome shotgun (WGS) entry which is preliminary data.</text>
</comment>
<feature type="compositionally biased region" description="Pro residues" evidence="6">
    <location>
        <begin position="339"/>
        <end position="348"/>
    </location>
</feature>
<keyword evidence="4" id="KW-0804">Transcription</keyword>
<keyword evidence="2" id="KW-0805">Transcription regulation</keyword>
<gene>
    <name evidence="8" type="ORF">SAY87_024768</name>
</gene>
<evidence type="ECO:0000259" key="7">
    <source>
        <dbReference type="PROSITE" id="PS51005"/>
    </source>
</evidence>
<sequence>MEMIYAAQIEETIMAAMDCLPVGYRFHPTKEERLCHYLWRKNSGIEEPVRVIPEVNLCSWEPEELHQKFHEASVVQSKDLKLWFFCEQNPKLRTQPRSTRKGYWKKTGQTREITRKDNRKDVIGSKKILTFFRGSSSYSTRTDWVMHEYHLPANAFGGIFPENRKNYVLCVIKCSPDEMANSPSSYGSGPEELLMNYIDNPLEQEGEDYSSIPEYSIQQKMLWLLTDPVQSEPFPTQFSGGVEDSMGFNFQPFSDEDMDISNGSNRVTLLDRAPDSECFTRHHCLSFLFFLICAFFLENKGEVVIMENKQTQKLGSIHTVLPIDEQKGIVDDDSRRPHAPPPPRPPPGVMNSPKIVLPKYLEAKGLKQEAPCKIKAEVVSAGFSSTSIPKYRLPSRQATPVERQAATAITKKMENNTTAAPTVYMRQVWEAKATTVNRKPLLHSPSCSSSKTSSCTNVEMACFRNTLVGILLCIAIVWEIFDLQF</sequence>
<feature type="domain" description="NAC" evidence="7">
    <location>
        <begin position="20"/>
        <end position="175"/>
    </location>
</feature>
<organism evidence="8 9">
    <name type="scientific">Trapa incisa</name>
    <dbReference type="NCBI Taxonomy" id="236973"/>
    <lineage>
        <taxon>Eukaryota</taxon>
        <taxon>Viridiplantae</taxon>
        <taxon>Streptophyta</taxon>
        <taxon>Embryophyta</taxon>
        <taxon>Tracheophyta</taxon>
        <taxon>Spermatophyta</taxon>
        <taxon>Magnoliopsida</taxon>
        <taxon>eudicotyledons</taxon>
        <taxon>Gunneridae</taxon>
        <taxon>Pentapetalae</taxon>
        <taxon>rosids</taxon>
        <taxon>malvids</taxon>
        <taxon>Myrtales</taxon>
        <taxon>Lythraceae</taxon>
        <taxon>Trapa</taxon>
    </lineage>
</organism>
<feature type="region of interest" description="Disordered" evidence="6">
    <location>
        <begin position="328"/>
        <end position="352"/>
    </location>
</feature>
<dbReference type="GO" id="GO:0003677">
    <property type="term" value="F:DNA binding"/>
    <property type="evidence" value="ECO:0007669"/>
    <property type="project" value="UniProtKB-KW"/>
</dbReference>
<dbReference type="PROSITE" id="PS51005">
    <property type="entry name" value="NAC"/>
    <property type="match status" value="1"/>
</dbReference>
<evidence type="ECO:0000256" key="6">
    <source>
        <dbReference type="SAM" id="MobiDB-lite"/>
    </source>
</evidence>
<dbReference type="AlphaFoldDB" id="A0AAN7GEW4"/>
<proteinExistence type="predicted"/>
<evidence type="ECO:0000313" key="8">
    <source>
        <dbReference type="EMBL" id="KAK4741180.1"/>
    </source>
</evidence>
<dbReference type="InterPro" id="IPR003441">
    <property type="entry name" value="NAC-dom"/>
</dbReference>
<dbReference type="GO" id="GO:0005634">
    <property type="term" value="C:nucleus"/>
    <property type="evidence" value="ECO:0007669"/>
    <property type="project" value="UniProtKB-SubCell"/>
</dbReference>
<dbReference type="Pfam" id="PF02365">
    <property type="entry name" value="NAM"/>
    <property type="match status" value="1"/>
</dbReference>
<dbReference type="Gene3D" id="2.170.150.80">
    <property type="entry name" value="NAC domain"/>
    <property type="match status" value="1"/>
</dbReference>
<keyword evidence="9" id="KW-1185">Reference proteome</keyword>
<dbReference type="PANTHER" id="PTHR31989">
    <property type="entry name" value="NAC DOMAIN-CONTAINING PROTEIN 82-RELATED"/>
    <property type="match status" value="1"/>
</dbReference>
<dbReference type="EMBL" id="JAXIOK010000024">
    <property type="protein sequence ID" value="KAK4741180.1"/>
    <property type="molecule type" value="Genomic_DNA"/>
</dbReference>
<dbReference type="SUPFAM" id="SSF101941">
    <property type="entry name" value="NAC domain"/>
    <property type="match status" value="1"/>
</dbReference>
<dbReference type="GO" id="GO:0006355">
    <property type="term" value="P:regulation of DNA-templated transcription"/>
    <property type="evidence" value="ECO:0007669"/>
    <property type="project" value="InterPro"/>
</dbReference>
<reference evidence="8 9" key="1">
    <citation type="journal article" date="2023" name="Hortic Res">
        <title>Pangenome of water caltrop reveals structural variations and asymmetric subgenome divergence after allopolyploidization.</title>
        <authorList>
            <person name="Zhang X."/>
            <person name="Chen Y."/>
            <person name="Wang L."/>
            <person name="Yuan Y."/>
            <person name="Fang M."/>
            <person name="Shi L."/>
            <person name="Lu R."/>
            <person name="Comes H.P."/>
            <person name="Ma Y."/>
            <person name="Chen Y."/>
            <person name="Huang G."/>
            <person name="Zhou Y."/>
            <person name="Zheng Z."/>
            <person name="Qiu Y."/>
        </authorList>
    </citation>
    <scope>NUCLEOTIDE SEQUENCE [LARGE SCALE GENOMIC DNA]</scope>
    <source>
        <tissue evidence="8">Roots</tissue>
    </source>
</reference>
<evidence type="ECO:0000256" key="4">
    <source>
        <dbReference type="ARBA" id="ARBA00023163"/>
    </source>
</evidence>
<dbReference type="Proteomes" id="UP001345219">
    <property type="component" value="Chromosome 19"/>
</dbReference>
<evidence type="ECO:0000256" key="5">
    <source>
        <dbReference type="ARBA" id="ARBA00023242"/>
    </source>
</evidence>
<keyword evidence="5" id="KW-0539">Nucleus</keyword>
<accession>A0AAN7GEW4</accession>
<comment type="subcellular location">
    <subcellularLocation>
        <location evidence="1">Nucleus</location>
    </subcellularLocation>
</comment>
<evidence type="ECO:0000256" key="3">
    <source>
        <dbReference type="ARBA" id="ARBA00023125"/>
    </source>
</evidence>
<keyword evidence="3" id="KW-0238">DNA-binding</keyword>
<evidence type="ECO:0000313" key="9">
    <source>
        <dbReference type="Proteomes" id="UP001345219"/>
    </source>
</evidence>
<evidence type="ECO:0000256" key="2">
    <source>
        <dbReference type="ARBA" id="ARBA00023015"/>
    </source>
</evidence>
<protein>
    <recommendedName>
        <fullName evidence="7">NAC domain-containing protein</fullName>
    </recommendedName>
</protein>
<name>A0AAN7GEW4_9MYRT</name>
<dbReference type="InterPro" id="IPR036093">
    <property type="entry name" value="NAC_dom_sf"/>
</dbReference>
<evidence type="ECO:0000256" key="1">
    <source>
        <dbReference type="ARBA" id="ARBA00004123"/>
    </source>
</evidence>